<evidence type="ECO:0000256" key="2">
    <source>
        <dbReference type="ARBA" id="ARBA00022833"/>
    </source>
</evidence>
<dbReference type="SUPFAM" id="SSF51735">
    <property type="entry name" value="NAD(P)-binding Rossmann-fold domains"/>
    <property type="match status" value="1"/>
</dbReference>
<organism evidence="6 7">
    <name type="scientific">Aquimarina spongiae</name>
    <dbReference type="NCBI Taxonomy" id="570521"/>
    <lineage>
        <taxon>Bacteria</taxon>
        <taxon>Pseudomonadati</taxon>
        <taxon>Bacteroidota</taxon>
        <taxon>Flavobacteriia</taxon>
        <taxon>Flavobacteriales</taxon>
        <taxon>Flavobacteriaceae</taxon>
        <taxon>Aquimarina</taxon>
    </lineage>
</organism>
<dbReference type="SUPFAM" id="SSF50129">
    <property type="entry name" value="GroES-like"/>
    <property type="match status" value="1"/>
</dbReference>
<dbReference type="GO" id="GO:0008270">
    <property type="term" value="F:zinc ion binding"/>
    <property type="evidence" value="ECO:0007669"/>
    <property type="project" value="InterPro"/>
</dbReference>
<feature type="domain" description="Enoyl reductase (ER)" evidence="5">
    <location>
        <begin position="11"/>
        <end position="343"/>
    </location>
</feature>
<sequence>MKAIVFEEFKGPLTEQNVQDPTPNPHSVVIKVTATGLCRSDWHGWMGHDPDIRLPHVPGHELAGVIEATGKFVKNFKIGDRVTVPFVAGCGHCGECISGNHQVCDHQSQPGFTHWGSFAEYVAIDYADTNLVRLPDSIDDETAATLGCRFITSFRAVVEQGKVSAGQFIAIHGCGGVGLSAIMIAKAIGAQVIAIDINDQTLQFAKELGAFATINAKDQKHIVDEIRSLTNGGVHVSLDALGSAATCFNSVANLRKRGKHIQVGLMTGDHAHPKIPMDMVLANELEVIGSHGMQAYKYPEMLQMISAGTLKPQKLIQKTISLEDAITALPQMNTFQNMGVQVINSF</sequence>
<dbReference type="Pfam" id="PF00107">
    <property type="entry name" value="ADH_zinc_N"/>
    <property type="match status" value="1"/>
</dbReference>
<proteinExistence type="inferred from homology"/>
<dbReference type="PANTHER" id="PTHR43401:SF5">
    <property type="entry name" value="ALCOHOL DEHYDROGENASE-RELATED"/>
    <property type="match status" value="1"/>
</dbReference>
<keyword evidence="7" id="KW-1185">Reference proteome</keyword>
<comment type="similarity">
    <text evidence="4">Belongs to the zinc-containing alcohol dehydrogenase family.</text>
</comment>
<gene>
    <name evidence="6" type="ORF">SAMN04488508_102165</name>
</gene>
<dbReference type="CDD" id="cd08260">
    <property type="entry name" value="Zn_ADH6"/>
    <property type="match status" value="1"/>
</dbReference>
<dbReference type="InterPro" id="IPR050129">
    <property type="entry name" value="Zn_alcohol_dh"/>
</dbReference>
<evidence type="ECO:0000259" key="5">
    <source>
        <dbReference type="SMART" id="SM00829"/>
    </source>
</evidence>
<dbReference type="PROSITE" id="PS00059">
    <property type="entry name" value="ADH_ZINC"/>
    <property type="match status" value="1"/>
</dbReference>
<evidence type="ECO:0000313" key="7">
    <source>
        <dbReference type="Proteomes" id="UP000184432"/>
    </source>
</evidence>
<dbReference type="InterPro" id="IPR013154">
    <property type="entry name" value="ADH-like_N"/>
</dbReference>
<dbReference type="OrthoDB" id="9787435at2"/>
<comment type="cofactor">
    <cofactor evidence="4">
        <name>Zn(2+)</name>
        <dbReference type="ChEBI" id="CHEBI:29105"/>
    </cofactor>
</comment>
<keyword evidence="1 4" id="KW-0479">Metal-binding</keyword>
<dbReference type="InterPro" id="IPR020843">
    <property type="entry name" value="ER"/>
</dbReference>
<dbReference type="InterPro" id="IPR013149">
    <property type="entry name" value="ADH-like_C"/>
</dbReference>
<dbReference type="PANTHER" id="PTHR43401">
    <property type="entry name" value="L-THREONINE 3-DEHYDROGENASE"/>
    <property type="match status" value="1"/>
</dbReference>
<reference evidence="7" key="1">
    <citation type="submission" date="2016-11" db="EMBL/GenBank/DDBJ databases">
        <authorList>
            <person name="Varghese N."/>
            <person name="Submissions S."/>
        </authorList>
    </citation>
    <scope>NUCLEOTIDE SEQUENCE [LARGE SCALE GENOMIC DNA]</scope>
    <source>
        <strain evidence="7">DSM 22623</strain>
    </source>
</reference>
<name>A0A1M6CKT1_9FLAO</name>
<dbReference type="Gene3D" id="3.90.180.10">
    <property type="entry name" value="Medium-chain alcohol dehydrogenases, catalytic domain"/>
    <property type="match status" value="1"/>
</dbReference>
<dbReference type="Proteomes" id="UP000184432">
    <property type="component" value="Unassembled WGS sequence"/>
</dbReference>
<dbReference type="InterPro" id="IPR036291">
    <property type="entry name" value="NAD(P)-bd_dom_sf"/>
</dbReference>
<dbReference type="GO" id="GO:0016616">
    <property type="term" value="F:oxidoreductase activity, acting on the CH-OH group of donors, NAD or NADP as acceptor"/>
    <property type="evidence" value="ECO:0007669"/>
    <property type="project" value="UniProtKB-ARBA"/>
</dbReference>
<evidence type="ECO:0000256" key="3">
    <source>
        <dbReference type="ARBA" id="ARBA00023002"/>
    </source>
</evidence>
<keyword evidence="3" id="KW-0560">Oxidoreductase</keyword>
<dbReference type="SMART" id="SM00829">
    <property type="entry name" value="PKS_ER"/>
    <property type="match status" value="1"/>
</dbReference>
<evidence type="ECO:0000256" key="4">
    <source>
        <dbReference type="RuleBase" id="RU361277"/>
    </source>
</evidence>
<dbReference type="Pfam" id="PF08240">
    <property type="entry name" value="ADH_N"/>
    <property type="match status" value="1"/>
</dbReference>
<evidence type="ECO:0000313" key="6">
    <source>
        <dbReference type="EMBL" id="SHI61635.1"/>
    </source>
</evidence>
<dbReference type="InterPro" id="IPR002328">
    <property type="entry name" value="ADH_Zn_CS"/>
</dbReference>
<dbReference type="RefSeq" id="WP_073314770.1">
    <property type="nucleotide sequence ID" value="NZ_FQYP01000002.1"/>
</dbReference>
<dbReference type="AlphaFoldDB" id="A0A1M6CKT1"/>
<evidence type="ECO:0000256" key="1">
    <source>
        <dbReference type="ARBA" id="ARBA00022723"/>
    </source>
</evidence>
<dbReference type="STRING" id="570521.SAMN04488508_102165"/>
<keyword evidence="2 4" id="KW-0862">Zinc</keyword>
<protein>
    <submittedName>
        <fullName evidence="6">Alcohol dehydrogenase</fullName>
    </submittedName>
</protein>
<accession>A0A1M6CKT1</accession>
<dbReference type="InterPro" id="IPR011032">
    <property type="entry name" value="GroES-like_sf"/>
</dbReference>
<dbReference type="EMBL" id="FQYP01000002">
    <property type="protein sequence ID" value="SHI61635.1"/>
    <property type="molecule type" value="Genomic_DNA"/>
</dbReference>